<evidence type="ECO:0000313" key="2">
    <source>
        <dbReference type="Proteomes" id="UP000663722"/>
    </source>
</evidence>
<evidence type="ECO:0000313" key="1">
    <source>
        <dbReference type="EMBL" id="QTA85109.1"/>
    </source>
</evidence>
<dbReference type="AlphaFoldDB" id="A0A975GKY7"/>
<gene>
    <name evidence="1" type="ORF">dnm_011130</name>
</gene>
<reference evidence="1" key="1">
    <citation type="journal article" date="2021" name="Microb. Physiol.">
        <title>Proteogenomic Insights into the Physiology of Marine, Sulfate-Reducing, Filamentous Desulfonema limicola and Desulfonema magnum.</title>
        <authorList>
            <person name="Schnaars V."/>
            <person name="Wohlbrand L."/>
            <person name="Scheve S."/>
            <person name="Hinrichs C."/>
            <person name="Reinhardt R."/>
            <person name="Rabus R."/>
        </authorList>
    </citation>
    <scope>NUCLEOTIDE SEQUENCE</scope>
    <source>
        <strain evidence="1">4be13</strain>
    </source>
</reference>
<dbReference type="KEGG" id="dmm:dnm_011130"/>
<organism evidence="1 2">
    <name type="scientific">Desulfonema magnum</name>
    <dbReference type="NCBI Taxonomy" id="45655"/>
    <lineage>
        <taxon>Bacteria</taxon>
        <taxon>Pseudomonadati</taxon>
        <taxon>Thermodesulfobacteriota</taxon>
        <taxon>Desulfobacteria</taxon>
        <taxon>Desulfobacterales</taxon>
        <taxon>Desulfococcaceae</taxon>
        <taxon>Desulfonema</taxon>
    </lineage>
</organism>
<dbReference type="EMBL" id="CP061800">
    <property type="protein sequence ID" value="QTA85109.1"/>
    <property type="molecule type" value="Genomic_DNA"/>
</dbReference>
<protein>
    <submittedName>
        <fullName evidence="1">Uncharacterized protein</fullName>
    </submittedName>
</protein>
<name>A0A975GKY7_9BACT</name>
<sequence length="52" mass="5927">MLLIRHVFESTGKEDKKRKMCLPCAFRGTVCGTVRCHPCQSAKFVRISKISE</sequence>
<proteinExistence type="predicted"/>
<accession>A0A975GKY7</accession>
<keyword evidence="2" id="KW-1185">Reference proteome</keyword>
<dbReference type="Proteomes" id="UP000663722">
    <property type="component" value="Chromosome"/>
</dbReference>